<feature type="compositionally biased region" description="Polar residues" evidence="2">
    <location>
        <begin position="186"/>
        <end position="198"/>
    </location>
</feature>
<dbReference type="GO" id="GO:0003743">
    <property type="term" value="F:translation initiation factor activity"/>
    <property type="evidence" value="ECO:0007669"/>
    <property type="project" value="UniProtKB-KW"/>
</dbReference>
<reference evidence="4 5" key="1">
    <citation type="journal article" date="2020" name="Nat. Commun.">
        <title>Genome of Tripterygium wilfordii and identification of cytochrome P450 involved in triptolide biosynthesis.</title>
        <authorList>
            <person name="Tu L."/>
            <person name="Su P."/>
            <person name="Zhang Z."/>
            <person name="Gao L."/>
            <person name="Wang J."/>
            <person name="Hu T."/>
            <person name="Zhou J."/>
            <person name="Zhang Y."/>
            <person name="Zhao Y."/>
            <person name="Liu Y."/>
            <person name="Song Y."/>
            <person name="Tong Y."/>
            <person name="Lu Y."/>
            <person name="Yang J."/>
            <person name="Xu C."/>
            <person name="Jia M."/>
            <person name="Peters R.J."/>
            <person name="Huang L."/>
            <person name="Gao W."/>
        </authorList>
    </citation>
    <scope>NUCLEOTIDE SEQUENCE [LARGE SCALE GENOMIC DNA]</scope>
    <source>
        <strain evidence="5">cv. XIE 37</strain>
        <tissue evidence="4">Leaf</tissue>
    </source>
</reference>
<dbReference type="Proteomes" id="UP000593562">
    <property type="component" value="Unassembled WGS sequence"/>
</dbReference>
<comment type="caution">
    <text evidence="4">The sequence shown here is derived from an EMBL/GenBank/DDBJ whole genome shotgun (WGS) entry which is preliminary data.</text>
</comment>
<feature type="compositionally biased region" description="Basic and acidic residues" evidence="2">
    <location>
        <begin position="133"/>
        <end position="145"/>
    </location>
</feature>
<keyword evidence="4" id="KW-0648">Protein biosynthesis</keyword>
<evidence type="ECO:0000256" key="1">
    <source>
        <dbReference type="SAM" id="Coils"/>
    </source>
</evidence>
<protein>
    <submittedName>
        <fullName evidence="4">Eukaryotic translation initiation factor 4G</fullName>
    </submittedName>
</protein>
<feature type="region of interest" description="Disordered" evidence="2">
    <location>
        <begin position="342"/>
        <end position="365"/>
    </location>
</feature>
<feature type="compositionally biased region" description="Basic and acidic residues" evidence="2">
    <location>
        <begin position="797"/>
        <end position="815"/>
    </location>
</feature>
<feature type="region of interest" description="Disordered" evidence="2">
    <location>
        <begin position="1"/>
        <end position="100"/>
    </location>
</feature>
<feature type="compositionally biased region" description="Polar residues" evidence="2">
    <location>
        <begin position="396"/>
        <end position="415"/>
    </location>
</feature>
<dbReference type="AlphaFoldDB" id="A0A7J7DD36"/>
<feature type="compositionally biased region" description="Polar residues" evidence="2">
    <location>
        <begin position="343"/>
        <end position="361"/>
    </location>
</feature>
<dbReference type="Pfam" id="PF14303">
    <property type="entry name" value="NAM-associated"/>
    <property type="match status" value="1"/>
</dbReference>
<dbReference type="InterPro" id="IPR029466">
    <property type="entry name" value="NAM-associated_C"/>
</dbReference>
<dbReference type="PANTHER" id="PTHR45125:SF51">
    <property type="entry name" value="F21J9.4-RELATED"/>
    <property type="match status" value="1"/>
</dbReference>
<keyword evidence="5" id="KW-1185">Reference proteome</keyword>
<dbReference type="InParanoid" id="A0A7J7DD36"/>
<feature type="compositionally biased region" description="Polar residues" evidence="2">
    <location>
        <begin position="764"/>
        <end position="775"/>
    </location>
</feature>
<dbReference type="EMBL" id="JAAARO010000008">
    <property type="protein sequence ID" value="KAF5744252.1"/>
    <property type="molecule type" value="Genomic_DNA"/>
</dbReference>
<accession>A0A7J7DD36</accession>
<evidence type="ECO:0000259" key="3">
    <source>
        <dbReference type="Pfam" id="PF14303"/>
    </source>
</evidence>
<gene>
    <name evidence="4" type="ORF">HS088_TW08G00852</name>
</gene>
<feature type="region of interest" description="Disordered" evidence="2">
    <location>
        <begin position="132"/>
        <end position="200"/>
    </location>
</feature>
<sequence length="894" mass="97426">MGNNAQGGQSRGNVPAVNSSESSNATTAPRNVQNGAHIQPQGHGTSNVPVSSGTAARPTEVSVPQRRNNRAVPKAPASQTSTLTSGSGGPATPIKAPGDAPKAFPFHFGSISPGFMNGVQIPAQTSSAPLNLDEQKRDQARHEPIRSGPPLPTPVPKQQASRKDNGIDQPNVTEVQPVFKAKRDSQVSAAPSVSQTQKPPVLPTPITSMQMPFHQPHVSVQFGGPHPQIQSQGVSGTSLQMPMAMPISMGKAPQGQQQVFVQGLQHPMQPQGIMRHGQGLGFTTQMGPQPSPNLGKLGIGMTPQYPHQQGGKFGGPRKTTVKITHPETHEELRLDKRVDTYKDGSTSVQRSHPNVPQSQPVPSFGPSHPINYYPGTYNPSSLFFPAPSSLPLTSSQIAPNSQAPRPNYSVSQGPQNARGKKKMKKLLQKAYAAGTTSDLYMAYKGLEEKKESVVSSEVTDSVTLKQESADVHGGNDAVSEKGVQNKAEPDDWEDAADISALKLESPANAGEVHGGSLNYGKDGNENTDKKYSKDFLLQFAERCKNLPEGFEIASDIAEALMVDDDRWNKQPGPFGGRDPRLDIGYGSNAGFRPGRGGNYGIFKNPRVQVPVQYEGILSGPNLDVGHSSPSTRAGHGSRKNNFTPDEDILLCSAYINTSKDAIERNNQQSSTFWGRVCKYMEDNGGTLGGRSAASVESRWSEINKHCGKFIGYLSKIEMLKQSGQTEQGRCNEALELYTSEMDKPFHYHHCWEVLKDDPKWQASLSSTKQRNNNEASVDISDAVDLGDDSEPSSNQERPLERKASKEMLKKKKGEEVGEGSISTFTPEFWKHKEECEKEKADSHERALQQHQEMLHIQRQRLNMDIIQTNTSNMDPRQAAYFKQLKAKIYQDMGL</sequence>
<feature type="region of interest" description="Disordered" evidence="2">
    <location>
        <begin position="393"/>
        <end position="421"/>
    </location>
</feature>
<feature type="region of interest" description="Disordered" evidence="2">
    <location>
        <begin position="620"/>
        <end position="641"/>
    </location>
</feature>
<name>A0A7J7DD36_TRIWF</name>
<evidence type="ECO:0000313" key="4">
    <source>
        <dbReference type="EMBL" id="KAF5744252.1"/>
    </source>
</evidence>
<organism evidence="4 5">
    <name type="scientific">Tripterygium wilfordii</name>
    <name type="common">Thunder God vine</name>
    <dbReference type="NCBI Taxonomy" id="458696"/>
    <lineage>
        <taxon>Eukaryota</taxon>
        <taxon>Viridiplantae</taxon>
        <taxon>Streptophyta</taxon>
        <taxon>Embryophyta</taxon>
        <taxon>Tracheophyta</taxon>
        <taxon>Spermatophyta</taxon>
        <taxon>Magnoliopsida</taxon>
        <taxon>eudicotyledons</taxon>
        <taxon>Gunneridae</taxon>
        <taxon>Pentapetalae</taxon>
        <taxon>rosids</taxon>
        <taxon>fabids</taxon>
        <taxon>Celastrales</taxon>
        <taxon>Celastraceae</taxon>
        <taxon>Tripterygium</taxon>
    </lineage>
</organism>
<keyword evidence="1" id="KW-0175">Coiled coil</keyword>
<feature type="compositionally biased region" description="Polar residues" evidence="2">
    <location>
        <begin position="1"/>
        <end position="54"/>
    </location>
</feature>
<evidence type="ECO:0000256" key="2">
    <source>
        <dbReference type="SAM" id="MobiDB-lite"/>
    </source>
</evidence>
<evidence type="ECO:0000313" key="5">
    <source>
        <dbReference type="Proteomes" id="UP000593562"/>
    </source>
</evidence>
<feature type="region of interest" description="Disordered" evidence="2">
    <location>
        <begin position="469"/>
        <end position="490"/>
    </location>
</feature>
<feature type="region of interest" description="Disordered" evidence="2">
    <location>
        <begin position="764"/>
        <end position="818"/>
    </location>
</feature>
<keyword evidence="4" id="KW-0396">Initiation factor</keyword>
<feature type="domain" description="No apical meristem-associated C-terminal" evidence="3">
    <location>
        <begin position="743"/>
        <end position="888"/>
    </location>
</feature>
<proteinExistence type="predicted"/>
<feature type="coiled-coil region" evidence="1">
    <location>
        <begin position="833"/>
        <end position="860"/>
    </location>
</feature>
<dbReference type="PANTHER" id="PTHR45125">
    <property type="entry name" value="F21J9.4-RELATED"/>
    <property type="match status" value="1"/>
</dbReference>